<feature type="domain" description="Arc-like DNA binding" evidence="1">
    <location>
        <begin position="20"/>
        <end position="64"/>
    </location>
</feature>
<dbReference type="AlphaFoldDB" id="A0A5C4JMH1"/>
<dbReference type="SUPFAM" id="SSF47598">
    <property type="entry name" value="Ribbon-helix-helix"/>
    <property type="match status" value="1"/>
</dbReference>
<dbReference type="OrthoDB" id="6890552at2"/>
<proteinExistence type="predicted"/>
<dbReference type="Pfam" id="PF03869">
    <property type="entry name" value="Arc"/>
    <property type="match status" value="1"/>
</dbReference>
<reference evidence="2 3" key="2">
    <citation type="submission" date="2019-06" db="EMBL/GenBank/DDBJ databases">
        <title>Martelella lutilitoris sp. nov., isolated from a tidal mudflat.</title>
        <authorList>
            <person name="Kim Y.-J."/>
        </authorList>
    </citation>
    <scope>NUCLEOTIDE SEQUENCE [LARGE SCALE GENOMIC DNA]</scope>
    <source>
        <strain evidence="2 3">GH2-6</strain>
    </source>
</reference>
<dbReference type="InterPro" id="IPR013321">
    <property type="entry name" value="Arc_rbn_hlx_hlx"/>
</dbReference>
<comment type="caution">
    <text evidence="2">The sequence shown here is derived from an EMBL/GenBank/DDBJ whole genome shotgun (WGS) entry which is preliminary data.</text>
</comment>
<sequence>MAPKTNDKQRQSNQADYFPSRELDKYVLRMPDGLRDRIKRVAEENGRSMNAEMIARLEGSLEQDEVSKITKEDVEHALAIARGAEANERLLASLTAASERLEAATRRHLSLQSRSVASIGTTIEAFISAVKQEAGELSPEVTAMGRVLVANTLKVAHDLESMANK</sequence>
<evidence type="ECO:0000313" key="2">
    <source>
        <dbReference type="EMBL" id="TNB46530.1"/>
    </source>
</evidence>
<dbReference type="GO" id="GO:0003677">
    <property type="term" value="F:DNA binding"/>
    <property type="evidence" value="ECO:0007669"/>
    <property type="project" value="UniProtKB-KW"/>
</dbReference>
<keyword evidence="3" id="KW-1185">Reference proteome</keyword>
<organism evidence="2 3">
    <name type="scientific">Martelella lutilitoris</name>
    <dbReference type="NCBI Taxonomy" id="2583532"/>
    <lineage>
        <taxon>Bacteria</taxon>
        <taxon>Pseudomonadati</taxon>
        <taxon>Pseudomonadota</taxon>
        <taxon>Alphaproteobacteria</taxon>
        <taxon>Hyphomicrobiales</taxon>
        <taxon>Aurantimonadaceae</taxon>
        <taxon>Martelella</taxon>
    </lineage>
</organism>
<dbReference type="Proteomes" id="UP000307874">
    <property type="component" value="Unassembled WGS sequence"/>
</dbReference>
<keyword evidence="2" id="KW-0238">DNA-binding</keyword>
<dbReference type="Gene3D" id="1.10.1220.10">
    <property type="entry name" value="Met repressor-like"/>
    <property type="match status" value="1"/>
</dbReference>
<reference evidence="2 3" key="1">
    <citation type="submission" date="2019-05" db="EMBL/GenBank/DDBJ databases">
        <authorList>
            <person name="Lee S.D."/>
        </authorList>
    </citation>
    <scope>NUCLEOTIDE SEQUENCE [LARGE SCALE GENOMIC DNA]</scope>
    <source>
        <strain evidence="2 3">GH2-6</strain>
    </source>
</reference>
<evidence type="ECO:0000313" key="3">
    <source>
        <dbReference type="Proteomes" id="UP000307874"/>
    </source>
</evidence>
<dbReference type="InterPro" id="IPR010985">
    <property type="entry name" value="Ribbon_hlx_hlx"/>
</dbReference>
<accession>A0A5C4JMH1</accession>
<name>A0A5C4JMH1_9HYPH</name>
<dbReference type="EMBL" id="VCLB01000010">
    <property type="protein sequence ID" value="TNB46530.1"/>
    <property type="molecule type" value="Genomic_DNA"/>
</dbReference>
<evidence type="ECO:0000259" key="1">
    <source>
        <dbReference type="Pfam" id="PF03869"/>
    </source>
</evidence>
<dbReference type="InterPro" id="IPR005569">
    <property type="entry name" value="Arc_DNA-bd_dom"/>
</dbReference>
<gene>
    <name evidence="2" type="ORF">FF124_18195</name>
</gene>
<dbReference type="GO" id="GO:0006355">
    <property type="term" value="P:regulation of DNA-templated transcription"/>
    <property type="evidence" value="ECO:0007669"/>
    <property type="project" value="InterPro"/>
</dbReference>
<protein>
    <submittedName>
        <fullName evidence="2">Arc family DNA-binding protein</fullName>
    </submittedName>
</protein>